<dbReference type="KEGG" id="tpal:117642864"/>
<reference evidence="2" key="1">
    <citation type="submission" date="2025-08" db="UniProtKB">
        <authorList>
            <consortium name="RefSeq"/>
        </authorList>
    </citation>
    <scope>IDENTIFICATION</scope>
    <source>
        <tissue evidence="2">Total insect</tissue>
    </source>
</reference>
<dbReference type="OrthoDB" id="6589387at2759"/>
<dbReference type="GeneID" id="117642864"/>
<name>A0A6P8YCG5_THRPL</name>
<protein>
    <submittedName>
        <fullName evidence="2">Uncharacterized protein LOC117642864</fullName>
    </submittedName>
</protein>
<accession>A0A6P8YCG5</accession>
<dbReference type="Proteomes" id="UP000515158">
    <property type="component" value="Unplaced"/>
</dbReference>
<proteinExistence type="predicted"/>
<dbReference type="RefSeq" id="XP_034237358.1">
    <property type="nucleotide sequence ID" value="XM_034381467.1"/>
</dbReference>
<keyword evidence="1" id="KW-1185">Reference proteome</keyword>
<evidence type="ECO:0000313" key="2">
    <source>
        <dbReference type="RefSeq" id="XP_034237358.1"/>
    </source>
</evidence>
<organism evidence="2">
    <name type="scientific">Thrips palmi</name>
    <name type="common">Melon thrips</name>
    <dbReference type="NCBI Taxonomy" id="161013"/>
    <lineage>
        <taxon>Eukaryota</taxon>
        <taxon>Metazoa</taxon>
        <taxon>Ecdysozoa</taxon>
        <taxon>Arthropoda</taxon>
        <taxon>Hexapoda</taxon>
        <taxon>Insecta</taxon>
        <taxon>Pterygota</taxon>
        <taxon>Neoptera</taxon>
        <taxon>Paraneoptera</taxon>
        <taxon>Thysanoptera</taxon>
        <taxon>Terebrantia</taxon>
        <taxon>Thripoidea</taxon>
        <taxon>Thripidae</taxon>
        <taxon>Thrips</taxon>
    </lineage>
</organism>
<gene>
    <name evidence="2" type="primary">LOC117642864</name>
</gene>
<dbReference type="InParanoid" id="A0A6P8YCG5"/>
<dbReference type="AlphaFoldDB" id="A0A6P8YCG5"/>
<sequence>MRGECLMQLTIIFHRCHPGAATEGSCEYYTTWNWTTGLCGFLAAKGLLWSRFIESVHPPFICPVRKGYYEVINGTVSMRVLDTMTKGLSIEKYTWKVGVRIHNELQELVVCGLFKAELRRVVTKRGKTSS</sequence>
<evidence type="ECO:0000313" key="1">
    <source>
        <dbReference type="Proteomes" id="UP000515158"/>
    </source>
</evidence>